<keyword evidence="1" id="KW-0472">Membrane</keyword>
<gene>
    <name evidence="2" type="ORF">EHS24_004343</name>
</gene>
<name>A0A427Y4V7_9TREE</name>
<sequence>MSLPPPGSAVVDAYEDTVVTPKSLKRRRQVKPFSCFRCCAILAIILCVVVGSLTIFLLLRTTTTLVRHFRSPLGRELYAAPGANRSTVQPLIDTDTRFDVAVTVWARRANADTAHPEMYADDWEDEAEVTEAQRFLYSRIGMPLVELSHLPEEDIVFSKIVIEDSSLNDKDRDVDVNFELPLARFEDEWIYPNDVRVTVVINPRSPSVLDHVTNFTSVKPTIMQWPRLNPSLAWGEDGSVHRAVVENMAVSIPLVKFVDQYDIIFDDFDDPDPRNEAHVYFVNETRHLDREMWETKFKMWSEQGWERDKSLVNGTRFVGHNSSYEVAGHWEAGYELAGDVDKEGNRPLAYSPYIGVMQHGAGPLHRIRLPITRPFMADMEDGSDLPDVQHGPSSINMTLSLRVSVLNPYRERLFHLKDHVTNAMSPAHNQTELELKQAHYWWDLSP</sequence>
<evidence type="ECO:0000313" key="3">
    <source>
        <dbReference type="Proteomes" id="UP000279236"/>
    </source>
</evidence>
<reference evidence="2 3" key="1">
    <citation type="submission" date="2018-11" db="EMBL/GenBank/DDBJ databases">
        <title>Genome sequence of Apiotrichum porosum DSM 27194.</title>
        <authorList>
            <person name="Aliyu H."/>
            <person name="Gorte O."/>
            <person name="Ochsenreither K."/>
        </authorList>
    </citation>
    <scope>NUCLEOTIDE SEQUENCE [LARGE SCALE GENOMIC DNA]</scope>
    <source>
        <strain evidence="2 3">DSM 27194</strain>
    </source>
</reference>
<accession>A0A427Y4V7</accession>
<dbReference type="AlphaFoldDB" id="A0A427Y4V7"/>
<keyword evidence="1" id="KW-1133">Transmembrane helix</keyword>
<dbReference type="EMBL" id="RSCE01000002">
    <property type="protein sequence ID" value="RSH86118.1"/>
    <property type="molecule type" value="Genomic_DNA"/>
</dbReference>
<dbReference type="OrthoDB" id="2548253at2759"/>
<evidence type="ECO:0000256" key="1">
    <source>
        <dbReference type="SAM" id="Phobius"/>
    </source>
</evidence>
<protein>
    <submittedName>
        <fullName evidence="2">Uncharacterized protein</fullName>
    </submittedName>
</protein>
<dbReference type="RefSeq" id="XP_028478903.1">
    <property type="nucleotide sequence ID" value="XM_028619931.1"/>
</dbReference>
<evidence type="ECO:0000313" key="2">
    <source>
        <dbReference type="EMBL" id="RSH86118.1"/>
    </source>
</evidence>
<keyword evidence="1" id="KW-0812">Transmembrane</keyword>
<feature type="transmembrane region" description="Helical" evidence="1">
    <location>
        <begin position="35"/>
        <end position="59"/>
    </location>
</feature>
<organism evidence="2 3">
    <name type="scientific">Apiotrichum porosum</name>
    <dbReference type="NCBI Taxonomy" id="105984"/>
    <lineage>
        <taxon>Eukaryota</taxon>
        <taxon>Fungi</taxon>
        <taxon>Dikarya</taxon>
        <taxon>Basidiomycota</taxon>
        <taxon>Agaricomycotina</taxon>
        <taxon>Tremellomycetes</taxon>
        <taxon>Trichosporonales</taxon>
        <taxon>Trichosporonaceae</taxon>
        <taxon>Apiotrichum</taxon>
    </lineage>
</organism>
<proteinExistence type="predicted"/>
<dbReference type="GeneID" id="39588886"/>
<keyword evidence="3" id="KW-1185">Reference proteome</keyword>
<comment type="caution">
    <text evidence="2">The sequence shown here is derived from an EMBL/GenBank/DDBJ whole genome shotgun (WGS) entry which is preliminary data.</text>
</comment>
<dbReference type="Proteomes" id="UP000279236">
    <property type="component" value="Unassembled WGS sequence"/>
</dbReference>